<accession>A0AAJ7EB05</accession>
<dbReference type="PANTHER" id="PTHR21253:SF0">
    <property type="entry name" value="F-BOX ONLY PROTEIN 11-RELATED"/>
    <property type="match status" value="1"/>
</dbReference>
<evidence type="ECO:0000313" key="2">
    <source>
        <dbReference type="RefSeq" id="XP_013169980.1"/>
    </source>
</evidence>
<feature type="signal peptide" evidence="1">
    <location>
        <begin position="1"/>
        <end position="17"/>
    </location>
</feature>
<feature type="chain" id="PRO_5042532010" evidence="1">
    <location>
        <begin position="18"/>
        <end position="195"/>
    </location>
</feature>
<sequence>MFYQLLILVFLIVVIDCEVNNTDQCPNIKTHLGSIRKRRHLTFPDGSDVVLTISVVKAFMTHAPSGWNLVLEIDVLYPLPDANFTNAHYRRKLHHRQKREFWERVRSALEFHNLNGRACILRSICEAKTYLAEPGRSLVHDILKAIFTAPLHETDFVEEVGDTYNELLDPDFCETDYDCPFSLLHFVLALNKQKY</sequence>
<reference evidence="2" key="1">
    <citation type="submission" date="2025-08" db="UniProtKB">
        <authorList>
            <consortium name="RefSeq"/>
        </authorList>
    </citation>
    <scope>IDENTIFICATION</scope>
</reference>
<proteinExistence type="predicted"/>
<keyword evidence="1" id="KW-0732">Signal</keyword>
<dbReference type="RefSeq" id="XP_013169980.1">
    <property type="nucleotide sequence ID" value="XM_013314526.1"/>
</dbReference>
<dbReference type="Proteomes" id="UP000694872">
    <property type="component" value="Unplaced"/>
</dbReference>
<protein>
    <submittedName>
        <fullName evidence="2">Uncharacterized protein LOC106119493</fullName>
    </submittedName>
</protein>
<dbReference type="AlphaFoldDB" id="A0AAJ7EB05"/>
<dbReference type="SMART" id="SM00718">
    <property type="entry name" value="DM4_12"/>
    <property type="match status" value="1"/>
</dbReference>
<dbReference type="KEGG" id="pxu:106119493"/>
<dbReference type="InterPro" id="IPR006631">
    <property type="entry name" value="DM4_12"/>
</dbReference>
<dbReference type="PANTHER" id="PTHR21253">
    <property type="entry name" value="F-BOX ONLY PROTEIN 11-RELATED"/>
    <property type="match status" value="1"/>
</dbReference>
<dbReference type="Pfam" id="PF07841">
    <property type="entry name" value="DM4_12"/>
    <property type="match status" value="1"/>
</dbReference>
<dbReference type="GeneID" id="106119493"/>
<name>A0AAJ7EB05_PAPXU</name>
<gene>
    <name evidence="2" type="primary">LOC106119493</name>
</gene>
<evidence type="ECO:0000256" key="1">
    <source>
        <dbReference type="SAM" id="SignalP"/>
    </source>
</evidence>
<organism evidence="2">
    <name type="scientific">Papilio xuthus</name>
    <name type="common">Asian swallowtail butterfly</name>
    <dbReference type="NCBI Taxonomy" id="66420"/>
    <lineage>
        <taxon>Eukaryota</taxon>
        <taxon>Metazoa</taxon>
        <taxon>Ecdysozoa</taxon>
        <taxon>Arthropoda</taxon>
        <taxon>Hexapoda</taxon>
        <taxon>Insecta</taxon>
        <taxon>Pterygota</taxon>
        <taxon>Neoptera</taxon>
        <taxon>Endopterygota</taxon>
        <taxon>Lepidoptera</taxon>
        <taxon>Glossata</taxon>
        <taxon>Ditrysia</taxon>
        <taxon>Papilionoidea</taxon>
        <taxon>Papilionidae</taxon>
        <taxon>Papilioninae</taxon>
        <taxon>Papilio</taxon>
    </lineage>
</organism>